<feature type="region of interest" description="Disordered" evidence="5">
    <location>
        <begin position="62"/>
        <end position="94"/>
    </location>
</feature>
<evidence type="ECO:0000256" key="4">
    <source>
        <dbReference type="PROSITE-ProRule" id="PRU00089"/>
    </source>
</evidence>
<dbReference type="PROSITE" id="PS00658">
    <property type="entry name" value="FORK_HEAD_2"/>
    <property type="match status" value="1"/>
</dbReference>
<sequence length="479" mass="54735">MSFDDSGSTAQYLPHPSGTTLEEIYNEGRIKQGDTLFDYPAVTVENQQLEYLQEEIQNPAEPDYSISKSLNSLGSSSSPPEFNEYPESGFSNDSYIHISPQEQLEEPRQGRRNLHAAKPPYSYISLITLAIQQSGQKQLTLNEIYNWIIELFPYYRQNQQRWQNSIRHSLSFNDCFVKVPRSAEKPGKGSYWTLHEDANNMFENGCYLRRQKRFKAQERLAKGNGKRKRDRKSAGRSRARPAQFSAKQKRVNPNEVQISITPIEDEPKKQTKRSKKSNSSQQSNSTQSQLLAAQQLGHAHFSGHGNVTLENEQMLTPGQNFLAIYAQDLLETGLCEQEFIDPNRYAAMEDPNIIYTDIDLPQYLTGEYVTEPENLQPRGWNQTVQNEVLTTESIDALNHERASFFYENEAIEYESLGINQQPCQPRGSNSDPNLHDESMFYSLDTDQVMMAQHGVSGVKEEQICVNENFTIVEQSDGQQ</sequence>
<dbReference type="PROSITE" id="PS00657">
    <property type="entry name" value="FORK_HEAD_1"/>
    <property type="match status" value="1"/>
</dbReference>
<feature type="DNA-binding region" description="Fork-head" evidence="4">
    <location>
        <begin position="118"/>
        <end position="212"/>
    </location>
</feature>
<dbReference type="EMBL" id="FN653029">
    <property type="protein sequence ID" value="CBY08115.1"/>
    <property type="molecule type" value="Genomic_DNA"/>
</dbReference>
<dbReference type="GO" id="GO:0000978">
    <property type="term" value="F:RNA polymerase II cis-regulatory region sequence-specific DNA binding"/>
    <property type="evidence" value="ECO:0007669"/>
    <property type="project" value="TreeGrafter"/>
</dbReference>
<dbReference type="GO" id="GO:0000981">
    <property type="term" value="F:DNA-binding transcription factor activity, RNA polymerase II-specific"/>
    <property type="evidence" value="ECO:0007669"/>
    <property type="project" value="TreeGrafter"/>
</dbReference>
<keyword evidence="2 4" id="KW-0238">DNA-binding</keyword>
<dbReference type="InterPro" id="IPR036388">
    <property type="entry name" value="WH-like_DNA-bd_sf"/>
</dbReference>
<dbReference type="Proteomes" id="UP000001307">
    <property type="component" value="Unassembled WGS sequence"/>
</dbReference>
<dbReference type="InterPro" id="IPR001766">
    <property type="entry name" value="Fork_head_dom"/>
</dbReference>
<organism evidence="7">
    <name type="scientific">Oikopleura dioica</name>
    <name type="common">Tunicate</name>
    <dbReference type="NCBI Taxonomy" id="34765"/>
    <lineage>
        <taxon>Eukaryota</taxon>
        <taxon>Metazoa</taxon>
        <taxon>Chordata</taxon>
        <taxon>Tunicata</taxon>
        <taxon>Appendicularia</taxon>
        <taxon>Copelata</taxon>
        <taxon>Oikopleuridae</taxon>
        <taxon>Oikopleura</taxon>
    </lineage>
</organism>
<dbReference type="GO" id="GO:0005634">
    <property type="term" value="C:nucleus"/>
    <property type="evidence" value="ECO:0007669"/>
    <property type="project" value="UniProtKB-SubCell"/>
</dbReference>
<dbReference type="InterPro" id="IPR036390">
    <property type="entry name" value="WH_DNA-bd_sf"/>
</dbReference>
<evidence type="ECO:0000259" key="6">
    <source>
        <dbReference type="PROSITE" id="PS50039"/>
    </source>
</evidence>
<dbReference type="GO" id="GO:0030154">
    <property type="term" value="P:cell differentiation"/>
    <property type="evidence" value="ECO:0007669"/>
    <property type="project" value="TreeGrafter"/>
</dbReference>
<keyword evidence="8" id="KW-1185">Reference proteome</keyword>
<dbReference type="InterPro" id="IPR018122">
    <property type="entry name" value="TF_fork_head_CS_1"/>
</dbReference>
<dbReference type="PANTHER" id="PTHR11829">
    <property type="entry name" value="FORKHEAD BOX PROTEIN"/>
    <property type="match status" value="1"/>
</dbReference>
<comment type="subcellular location">
    <subcellularLocation>
        <location evidence="1 4">Nucleus</location>
    </subcellularLocation>
</comment>
<dbReference type="PRINTS" id="PR00053">
    <property type="entry name" value="FORKHEAD"/>
</dbReference>
<feature type="domain" description="Fork-head" evidence="6">
    <location>
        <begin position="118"/>
        <end position="212"/>
    </location>
</feature>
<evidence type="ECO:0000256" key="1">
    <source>
        <dbReference type="ARBA" id="ARBA00004123"/>
    </source>
</evidence>
<name>E4X869_OIKDI</name>
<dbReference type="FunFam" id="1.10.10.10:FF:000042">
    <property type="entry name" value="hepatocyte nuclear factor 3-beta"/>
    <property type="match status" value="1"/>
</dbReference>
<dbReference type="OrthoDB" id="5954824at2759"/>
<dbReference type="PANTHER" id="PTHR11829:SF380">
    <property type="entry name" value="PROTEIN FORK HEAD"/>
    <property type="match status" value="1"/>
</dbReference>
<dbReference type="GO" id="GO:0009653">
    <property type="term" value="P:anatomical structure morphogenesis"/>
    <property type="evidence" value="ECO:0007669"/>
    <property type="project" value="TreeGrafter"/>
</dbReference>
<feature type="compositionally biased region" description="Low complexity" evidence="5">
    <location>
        <begin position="65"/>
        <end position="78"/>
    </location>
</feature>
<evidence type="ECO:0000256" key="5">
    <source>
        <dbReference type="SAM" id="MobiDB-lite"/>
    </source>
</evidence>
<reference evidence="7" key="1">
    <citation type="journal article" date="2010" name="Science">
        <title>Plasticity of animal genome architecture unmasked by rapid evolution of a pelagic tunicate.</title>
        <authorList>
            <person name="Denoeud F."/>
            <person name="Henriet S."/>
            <person name="Mungpakdee S."/>
            <person name="Aury J.M."/>
            <person name="Da Silva C."/>
            <person name="Brinkmann H."/>
            <person name="Mikhaleva J."/>
            <person name="Olsen L.C."/>
            <person name="Jubin C."/>
            <person name="Canestro C."/>
            <person name="Bouquet J.M."/>
            <person name="Danks G."/>
            <person name="Poulain J."/>
            <person name="Campsteijn C."/>
            <person name="Adamski M."/>
            <person name="Cross I."/>
            <person name="Yadetie F."/>
            <person name="Muffato M."/>
            <person name="Louis A."/>
            <person name="Butcher S."/>
            <person name="Tsagkogeorga G."/>
            <person name="Konrad A."/>
            <person name="Singh S."/>
            <person name="Jensen M.F."/>
            <person name="Cong E.H."/>
            <person name="Eikeseth-Otteraa H."/>
            <person name="Noel B."/>
            <person name="Anthouard V."/>
            <person name="Porcel B.M."/>
            <person name="Kachouri-Lafond R."/>
            <person name="Nishino A."/>
            <person name="Ugolini M."/>
            <person name="Chourrout P."/>
            <person name="Nishida H."/>
            <person name="Aasland R."/>
            <person name="Huzurbazar S."/>
            <person name="Westhof E."/>
            <person name="Delsuc F."/>
            <person name="Lehrach H."/>
            <person name="Reinhardt R."/>
            <person name="Weissenbach J."/>
            <person name="Roy S.W."/>
            <person name="Artiguenave F."/>
            <person name="Postlethwait J.H."/>
            <person name="Manak J.R."/>
            <person name="Thompson E.M."/>
            <person name="Jaillon O."/>
            <person name="Du Pasquier L."/>
            <person name="Boudinot P."/>
            <person name="Liberles D.A."/>
            <person name="Volff J.N."/>
            <person name="Philippe H."/>
            <person name="Lenhard B."/>
            <person name="Roest Crollius H."/>
            <person name="Wincker P."/>
            <person name="Chourrout D."/>
        </authorList>
    </citation>
    <scope>NUCLEOTIDE SEQUENCE [LARGE SCALE GENOMIC DNA]</scope>
</reference>
<dbReference type="Pfam" id="PF00250">
    <property type="entry name" value="Forkhead"/>
    <property type="match status" value="1"/>
</dbReference>
<dbReference type="InterPro" id="IPR050211">
    <property type="entry name" value="FOX_domain-containing"/>
</dbReference>
<keyword evidence="3 4" id="KW-0539">Nucleus</keyword>
<dbReference type="PROSITE" id="PS50039">
    <property type="entry name" value="FORK_HEAD_3"/>
    <property type="match status" value="1"/>
</dbReference>
<dbReference type="SMART" id="SM00339">
    <property type="entry name" value="FH"/>
    <property type="match status" value="1"/>
</dbReference>
<accession>E4X869</accession>
<evidence type="ECO:0000313" key="7">
    <source>
        <dbReference type="EMBL" id="CBY08115.1"/>
    </source>
</evidence>
<feature type="region of interest" description="Disordered" evidence="5">
    <location>
        <begin position="218"/>
        <end position="290"/>
    </location>
</feature>
<dbReference type="AlphaFoldDB" id="E4X869"/>
<protein>
    <recommendedName>
        <fullName evidence="6">Fork-head domain-containing protein</fullName>
    </recommendedName>
</protein>
<feature type="compositionally biased region" description="Basic residues" evidence="5">
    <location>
        <begin position="224"/>
        <end position="239"/>
    </location>
</feature>
<dbReference type="InParanoid" id="E4X869"/>
<dbReference type="InterPro" id="IPR030456">
    <property type="entry name" value="TF_fork_head_CS_2"/>
</dbReference>
<proteinExistence type="predicted"/>
<evidence type="ECO:0000313" key="8">
    <source>
        <dbReference type="Proteomes" id="UP000001307"/>
    </source>
</evidence>
<dbReference type="SUPFAM" id="SSF46785">
    <property type="entry name" value="Winged helix' DNA-binding domain"/>
    <property type="match status" value="1"/>
</dbReference>
<evidence type="ECO:0000256" key="3">
    <source>
        <dbReference type="ARBA" id="ARBA00023242"/>
    </source>
</evidence>
<dbReference type="Gene3D" id="1.10.10.10">
    <property type="entry name" value="Winged helix-like DNA-binding domain superfamily/Winged helix DNA-binding domain"/>
    <property type="match status" value="1"/>
</dbReference>
<gene>
    <name evidence="7" type="ORF">GSOID_T00004124001</name>
</gene>
<evidence type="ECO:0000256" key="2">
    <source>
        <dbReference type="ARBA" id="ARBA00023125"/>
    </source>
</evidence>
<feature type="compositionally biased region" description="Low complexity" evidence="5">
    <location>
        <begin position="277"/>
        <end position="290"/>
    </location>
</feature>